<organism evidence="1">
    <name type="scientific">Soboliphyme baturini</name>
    <dbReference type="NCBI Taxonomy" id="241478"/>
    <lineage>
        <taxon>Eukaryota</taxon>
        <taxon>Metazoa</taxon>
        <taxon>Ecdysozoa</taxon>
        <taxon>Nematoda</taxon>
        <taxon>Enoplea</taxon>
        <taxon>Dorylaimia</taxon>
        <taxon>Dioctophymatida</taxon>
        <taxon>Dioctophymatoidea</taxon>
        <taxon>Soboliphymatidae</taxon>
        <taxon>Soboliphyme</taxon>
    </lineage>
</organism>
<reference evidence="1" key="1">
    <citation type="submission" date="2016-06" db="UniProtKB">
        <authorList>
            <consortium name="WormBaseParasite"/>
        </authorList>
    </citation>
    <scope>IDENTIFICATION</scope>
</reference>
<accession>A0A183J0Q9</accession>
<evidence type="ECO:0000313" key="1">
    <source>
        <dbReference type="WBParaSite" id="SBAD_0000980201-mRNA-1"/>
    </source>
</evidence>
<dbReference type="AlphaFoldDB" id="A0A183J0Q9"/>
<proteinExistence type="predicted"/>
<name>A0A183J0Q9_9BILA</name>
<dbReference type="WBParaSite" id="SBAD_0000980201-mRNA-1">
    <property type="protein sequence ID" value="SBAD_0000980201-mRNA-1"/>
    <property type="gene ID" value="SBAD_0000980201"/>
</dbReference>
<protein>
    <submittedName>
        <fullName evidence="1">Spaetzle domain-containing protein</fullName>
    </submittedName>
</protein>
<sequence length="112" mass="13124">LEAQRHCNGTKRQRLKIWKQKSRSEGNEDFKINIGSNVVRHAVKCCCKRDWNIQLKCAFGLLHCVQTFRTLHFSRRQAGADFWQPFALEVPSGCECMWPVEEFGSLNRRNEL</sequence>